<dbReference type="PANTHER" id="PTHR42681:SF6">
    <property type="entry name" value="BLL0263 PROTEIN"/>
    <property type="match status" value="1"/>
</dbReference>
<dbReference type="InterPro" id="IPR016036">
    <property type="entry name" value="Malonyl_transacylase_ACP-bd"/>
</dbReference>
<dbReference type="Proteomes" id="UP001595833">
    <property type="component" value="Unassembled WGS sequence"/>
</dbReference>
<name>A0ABV9Y7I6_9PSEU</name>
<reference evidence="3" key="1">
    <citation type="journal article" date="2019" name="Int. J. Syst. Evol. Microbiol.">
        <title>The Global Catalogue of Microorganisms (GCM) 10K type strain sequencing project: providing services to taxonomists for standard genome sequencing and annotation.</title>
        <authorList>
            <consortium name="The Broad Institute Genomics Platform"/>
            <consortium name="The Broad Institute Genome Sequencing Center for Infectious Disease"/>
            <person name="Wu L."/>
            <person name="Ma J."/>
        </authorList>
    </citation>
    <scope>NUCLEOTIDE SEQUENCE [LARGE SCALE GENOMIC DNA]</scope>
    <source>
        <strain evidence="3">KCTC 12848</strain>
    </source>
</reference>
<keyword evidence="2" id="KW-0808">Transferase</keyword>
<gene>
    <name evidence="2" type="ORF">ACFPFM_31815</name>
</gene>
<dbReference type="SMART" id="SM00827">
    <property type="entry name" value="PKS_AT"/>
    <property type="match status" value="1"/>
</dbReference>
<protein>
    <submittedName>
        <fullName evidence="2">ACP S-malonyltransferase</fullName>
        <ecNumber evidence="2">2.3.1.39</ecNumber>
    </submittedName>
</protein>
<dbReference type="EC" id="2.3.1.39" evidence="2"/>
<dbReference type="Pfam" id="PF00698">
    <property type="entry name" value="Acyl_transf_1"/>
    <property type="match status" value="1"/>
</dbReference>
<dbReference type="InterPro" id="IPR001227">
    <property type="entry name" value="Ac_transferase_dom_sf"/>
</dbReference>
<proteinExistence type="predicted"/>
<keyword evidence="2" id="KW-0012">Acyltransferase</keyword>
<dbReference type="EMBL" id="JBHSJB010000031">
    <property type="protein sequence ID" value="MFC5058324.1"/>
    <property type="molecule type" value="Genomic_DNA"/>
</dbReference>
<evidence type="ECO:0000313" key="2">
    <source>
        <dbReference type="EMBL" id="MFC5058324.1"/>
    </source>
</evidence>
<dbReference type="SUPFAM" id="SSF52151">
    <property type="entry name" value="FabD/lysophospholipase-like"/>
    <property type="match status" value="1"/>
</dbReference>
<dbReference type="InterPro" id="IPR050858">
    <property type="entry name" value="Mal-CoA-ACP_Trans/PKS_FabD"/>
</dbReference>
<evidence type="ECO:0000259" key="1">
    <source>
        <dbReference type="SMART" id="SM00827"/>
    </source>
</evidence>
<dbReference type="InterPro" id="IPR016035">
    <property type="entry name" value="Acyl_Trfase/lysoPLipase"/>
</dbReference>
<comment type="caution">
    <text evidence="2">The sequence shown here is derived from an EMBL/GenBank/DDBJ whole genome shotgun (WGS) entry which is preliminary data.</text>
</comment>
<dbReference type="PANTHER" id="PTHR42681">
    <property type="entry name" value="MALONYL-COA-ACYL CARRIER PROTEIN TRANSACYLASE, MITOCHONDRIAL"/>
    <property type="match status" value="1"/>
</dbReference>
<dbReference type="InterPro" id="IPR014043">
    <property type="entry name" value="Acyl_transferase_dom"/>
</dbReference>
<dbReference type="SUPFAM" id="SSF55048">
    <property type="entry name" value="Probable ACP-binding domain of malonyl-CoA ACP transacylase"/>
    <property type="match status" value="1"/>
</dbReference>
<organism evidence="2 3">
    <name type="scientific">Saccharothrix xinjiangensis</name>
    <dbReference type="NCBI Taxonomy" id="204798"/>
    <lineage>
        <taxon>Bacteria</taxon>
        <taxon>Bacillati</taxon>
        <taxon>Actinomycetota</taxon>
        <taxon>Actinomycetes</taxon>
        <taxon>Pseudonocardiales</taxon>
        <taxon>Pseudonocardiaceae</taxon>
        <taxon>Saccharothrix</taxon>
    </lineage>
</organism>
<accession>A0ABV9Y7I6</accession>
<feature type="domain" description="Malonyl-CoA:ACP transacylase (MAT)" evidence="1">
    <location>
        <begin position="115"/>
        <end position="400"/>
    </location>
</feature>
<dbReference type="Gene3D" id="3.40.366.10">
    <property type="entry name" value="Malonyl-Coenzyme A Acyl Carrier Protein, domain 2"/>
    <property type="match status" value="1"/>
</dbReference>
<sequence>MSARTGATGPGDLPDAEVLLVDAPDHGSLRPALAGPAELVAGADRARLADLAGSLAAELSGRPVRAAVVAATAQEARARFTRLAELVEAGETSAFSPGEGLFLDRRDAPPRIALLFPAQGPRGGVAGAVGRFPAAADVLRAADQGDGQVRVVAGSLAAARAVESVGVRAAVAVGHSLGEFAAFAWAGAMDDGQALALAAHRGRVMADAGDGTGGMAVLLTGAERAIDLARGRDVVVAGFHSPHQVVLSGAADALDRVCAAAEDDGVPAFRLKAPHAFHTPRVRAAADAMAEVLAGVGFGPVTREVVSTVTARPVGADADVRGLLRDQVLAPVRFHQAAARAIAGADLVLEVGPGRALTDLVAEIDPAARALATDTDSPSSVPLLTAVAAAFALGAPVDGAALFAGRTWSPVRTRLPRGDDGLERVVESCCRPAARPSATG</sequence>
<dbReference type="RefSeq" id="WP_344037784.1">
    <property type="nucleotide sequence ID" value="NZ_BAAAKE010000008.1"/>
</dbReference>
<keyword evidence="3" id="KW-1185">Reference proteome</keyword>
<dbReference type="GO" id="GO:0004314">
    <property type="term" value="F:[acyl-carrier-protein] S-malonyltransferase activity"/>
    <property type="evidence" value="ECO:0007669"/>
    <property type="project" value="UniProtKB-EC"/>
</dbReference>
<evidence type="ECO:0000313" key="3">
    <source>
        <dbReference type="Proteomes" id="UP001595833"/>
    </source>
</evidence>